<dbReference type="InterPro" id="IPR014729">
    <property type="entry name" value="Rossmann-like_a/b/a_fold"/>
</dbReference>
<dbReference type="Pfam" id="PF00582">
    <property type="entry name" value="Usp"/>
    <property type="match status" value="1"/>
</dbReference>
<gene>
    <name evidence="3" type="ORF">PVAP13_3KG467200</name>
</gene>
<dbReference type="OrthoDB" id="1667873at2759"/>
<dbReference type="EMBL" id="CM029041">
    <property type="protein sequence ID" value="KAG2629478.1"/>
    <property type="molecule type" value="Genomic_DNA"/>
</dbReference>
<dbReference type="PANTHER" id="PTHR47000:SF1">
    <property type="entry name" value="ADENINE NUCLEOTIDE ALPHA HYDROLASES-LIKE SUPERFAMILY PROTEIN"/>
    <property type="match status" value="1"/>
</dbReference>
<proteinExistence type="predicted"/>
<dbReference type="SUPFAM" id="SSF52402">
    <property type="entry name" value="Adenine nucleotide alpha hydrolases-like"/>
    <property type="match status" value="1"/>
</dbReference>
<accession>A0A8T0V4R7</accession>
<dbReference type="Proteomes" id="UP000823388">
    <property type="component" value="Chromosome 3K"/>
</dbReference>
<name>A0A8T0V4R7_PANVG</name>
<reference evidence="3" key="1">
    <citation type="submission" date="2020-05" db="EMBL/GenBank/DDBJ databases">
        <title>WGS assembly of Panicum virgatum.</title>
        <authorList>
            <person name="Lovell J.T."/>
            <person name="Jenkins J."/>
            <person name="Shu S."/>
            <person name="Juenger T.E."/>
            <person name="Schmutz J."/>
        </authorList>
    </citation>
    <scope>NUCLEOTIDE SEQUENCE</scope>
    <source>
        <strain evidence="3">AP13</strain>
    </source>
</reference>
<evidence type="ECO:0000313" key="4">
    <source>
        <dbReference type="Proteomes" id="UP000823388"/>
    </source>
</evidence>
<sequence length="241" mass="25243">MARPLRSFCLHRIRSGGGGAAAPTAAPPSICGAKEAGSSDGEGKSSLKGAEEDEEAMKKGGTEAVAVVVGRKVMVAADGGSEEARTALHWALSHAVRPCDTLVLLDVVRGGGKNLGRDPRGCQHLEAMRSICQAKRPEVRVELSLAEGKDRGPAIVEAARKQGVSLLVVGQKKRSVTWRLLSMWMAGVKGAAGGGGGSSASAADYCVQHAACMALTVRRKSRRGGGYLITTRRQRDFWLLA</sequence>
<dbReference type="AlphaFoldDB" id="A0A8T0V4R7"/>
<feature type="domain" description="UspA" evidence="2">
    <location>
        <begin position="71"/>
        <end position="218"/>
    </location>
</feature>
<keyword evidence="4" id="KW-1185">Reference proteome</keyword>
<dbReference type="InterPro" id="IPR006016">
    <property type="entry name" value="UspA"/>
</dbReference>
<dbReference type="PANTHER" id="PTHR47000">
    <property type="entry name" value="ADENINE NUCLEOTIDE ALPHA HYDROLASES-LIKE SUPERFAMILY PROTEIN"/>
    <property type="match status" value="1"/>
</dbReference>
<comment type="caution">
    <text evidence="3">The sequence shown here is derived from an EMBL/GenBank/DDBJ whole genome shotgun (WGS) entry which is preliminary data.</text>
</comment>
<dbReference type="Gene3D" id="3.40.50.620">
    <property type="entry name" value="HUPs"/>
    <property type="match status" value="1"/>
</dbReference>
<evidence type="ECO:0000256" key="1">
    <source>
        <dbReference type="SAM" id="MobiDB-lite"/>
    </source>
</evidence>
<evidence type="ECO:0000259" key="2">
    <source>
        <dbReference type="Pfam" id="PF00582"/>
    </source>
</evidence>
<protein>
    <recommendedName>
        <fullName evidence="2">UspA domain-containing protein</fullName>
    </recommendedName>
</protein>
<organism evidence="3 4">
    <name type="scientific">Panicum virgatum</name>
    <name type="common">Blackwell switchgrass</name>
    <dbReference type="NCBI Taxonomy" id="38727"/>
    <lineage>
        <taxon>Eukaryota</taxon>
        <taxon>Viridiplantae</taxon>
        <taxon>Streptophyta</taxon>
        <taxon>Embryophyta</taxon>
        <taxon>Tracheophyta</taxon>
        <taxon>Spermatophyta</taxon>
        <taxon>Magnoliopsida</taxon>
        <taxon>Liliopsida</taxon>
        <taxon>Poales</taxon>
        <taxon>Poaceae</taxon>
        <taxon>PACMAD clade</taxon>
        <taxon>Panicoideae</taxon>
        <taxon>Panicodae</taxon>
        <taxon>Paniceae</taxon>
        <taxon>Panicinae</taxon>
        <taxon>Panicum</taxon>
        <taxon>Panicum sect. Hiantes</taxon>
    </lineage>
</organism>
<feature type="region of interest" description="Disordered" evidence="1">
    <location>
        <begin position="16"/>
        <end position="61"/>
    </location>
</feature>
<evidence type="ECO:0000313" key="3">
    <source>
        <dbReference type="EMBL" id="KAG2629478.1"/>
    </source>
</evidence>